<feature type="non-terminal residue" evidence="2">
    <location>
        <position position="1"/>
    </location>
</feature>
<evidence type="ECO:0000313" key="2">
    <source>
        <dbReference type="EMBL" id="MCI44358.1"/>
    </source>
</evidence>
<evidence type="ECO:0000259" key="1">
    <source>
        <dbReference type="Pfam" id="PF17919"/>
    </source>
</evidence>
<accession>A0A392S698</accession>
<dbReference type="SUPFAM" id="SSF56672">
    <property type="entry name" value="DNA/RNA polymerases"/>
    <property type="match status" value="1"/>
</dbReference>
<feature type="domain" description="Reverse transcriptase/retrotransposon-derived protein RNase H-like" evidence="1">
    <location>
        <begin position="52"/>
        <end position="111"/>
    </location>
</feature>
<feature type="non-terminal residue" evidence="2">
    <location>
        <position position="111"/>
    </location>
</feature>
<dbReference type="InterPro" id="IPR043128">
    <property type="entry name" value="Rev_trsase/Diguanyl_cyclase"/>
</dbReference>
<dbReference type="PANTHER" id="PTHR34072:SF57">
    <property type="entry name" value="RNA-DIRECTED DNA POLYMERASE"/>
    <property type="match status" value="1"/>
</dbReference>
<dbReference type="AlphaFoldDB" id="A0A392S698"/>
<sequence length="111" mass="12674">VEVIKKLPPPVNIKCVRSFLGHAGFYRRFIKDFSKITKPLCQLLQHDVPFNFTEECVKAFETLKTALVTAPVIITPDWSKPFELMCDTSDFAVGAVLGQRHDKIFHSIYYA</sequence>
<dbReference type="FunFam" id="3.30.70.270:FF:000020">
    <property type="entry name" value="Transposon Tf2-6 polyprotein-like Protein"/>
    <property type="match status" value="1"/>
</dbReference>
<dbReference type="Gene3D" id="3.30.70.270">
    <property type="match status" value="1"/>
</dbReference>
<keyword evidence="3" id="KW-1185">Reference proteome</keyword>
<evidence type="ECO:0000313" key="3">
    <source>
        <dbReference type="Proteomes" id="UP000265520"/>
    </source>
</evidence>
<name>A0A392S698_9FABA</name>
<reference evidence="2 3" key="1">
    <citation type="journal article" date="2018" name="Front. Plant Sci.">
        <title>Red Clover (Trifolium pratense) and Zigzag Clover (T. medium) - A Picture of Genomic Similarities and Differences.</title>
        <authorList>
            <person name="Dluhosova J."/>
            <person name="Istvanek J."/>
            <person name="Nedelnik J."/>
            <person name="Repkova J."/>
        </authorList>
    </citation>
    <scope>NUCLEOTIDE SEQUENCE [LARGE SCALE GENOMIC DNA]</scope>
    <source>
        <strain evidence="3">cv. 10/8</strain>
        <tissue evidence="2">Leaf</tissue>
    </source>
</reference>
<organism evidence="2 3">
    <name type="scientific">Trifolium medium</name>
    <dbReference type="NCBI Taxonomy" id="97028"/>
    <lineage>
        <taxon>Eukaryota</taxon>
        <taxon>Viridiplantae</taxon>
        <taxon>Streptophyta</taxon>
        <taxon>Embryophyta</taxon>
        <taxon>Tracheophyta</taxon>
        <taxon>Spermatophyta</taxon>
        <taxon>Magnoliopsida</taxon>
        <taxon>eudicotyledons</taxon>
        <taxon>Gunneridae</taxon>
        <taxon>Pentapetalae</taxon>
        <taxon>rosids</taxon>
        <taxon>fabids</taxon>
        <taxon>Fabales</taxon>
        <taxon>Fabaceae</taxon>
        <taxon>Papilionoideae</taxon>
        <taxon>50 kb inversion clade</taxon>
        <taxon>NPAAA clade</taxon>
        <taxon>Hologalegina</taxon>
        <taxon>IRL clade</taxon>
        <taxon>Trifolieae</taxon>
        <taxon>Trifolium</taxon>
    </lineage>
</organism>
<dbReference type="Proteomes" id="UP000265520">
    <property type="component" value="Unassembled WGS sequence"/>
</dbReference>
<dbReference type="EMBL" id="LXQA010329567">
    <property type="protein sequence ID" value="MCI44358.1"/>
    <property type="molecule type" value="Genomic_DNA"/>
</dbReference>
<dbReference type="PANTHER" id="PTHR34072">
    <property type="entry name" value="ENZYMATIC POLYPROTEIN-RELATED"/>
    <property type="match status" value="1"/>
</dbReference>
<comment type="caution">
    <text evidence="2">The sequence shown here is derived from an EMBL/GenBank/DDBJ whole genome shotgun (WGS) entry which is preliminary data.</text>
</comment>
<dbReference type="InterPro" id="IPR043502">
    <property type="entry name" value="DNA/RNA_pol_sf"/>
</dbReference>
<dbReference type="InterPro" id="IPR041577">
    <property type="entry name" value="RT_RNaseH_2"/>
</dbReference>
<proteinExistence type="predicted"/>
<protein>
    <recommendedName>
        <fullName evidence="1">Reverse transcriptase/retrotransposon-derived protein RNase H-like domain-containing protein</fullName>
    </recommendedName>
</protein>
<dbReference type="Pfam" id="PF17919">
    <property type="entry name" value="RT_RNaseH_2"/>
    <property type="match status" value="1"/>
</dbReference>